<evidence type="ECO:0000313" key="3">
    <source>
        <dbReference type="EMBL" id="KAF5309690.1"/>
    </source>
</evidence>
<comment type="caution">
    <text evidence="3">The sequence shown here is derived from an EMBL/GenBank/DDBJ whole genome shotgun (WGS) entry which is preliminary data.</text>
</comment>
<dbReference type="Pfam" id="PF20151">
    <property type="entry name" value="DUF6533"/>
    <property type="match status" value="1"/>
</dbReference>
<evidence type="ECO:0000313" key="4">
    <source>
        <dbReference type="Proteomes" id="UP000541558"/>
    </source>
</evidence>
<evidence type="ECO:0000259" key="2">
    <source>
        <dbReference type="Pfam" id="PF20151"/>
    </source>
</evidence>
<organism evidence="3 4">
    <name type="scientific">Ephemerocybe angulata</name>
    <dbReference type="NCBI Taxonomy" id="980116"/>
    <lineage>
        <taxon>Eukaryota</taxon>
        <taxon>Fungi</taxon>
        <taxon>Dikarya</taxon>
        <taxon>Basidiomycota</taxon>
        <taxon>Agaricomycotina</taxon>
        <taxon>Agaricomycetes</taxon>
        <taxon>Agaricomycetidae</taxon>
        <taxon>Agaricales</taxon>
        <taxon>Agaricineae</taxon>
        <taxon>Psathyrellaceae</taxon>
        <taxon>Ephemerocybe</taxon>
    </lineage>
</organism>
<proteinExistence type="predicted"/>
<keyword evidence="4" id="KW-1185">Reference proteome</keyword>
<feature type="transmembrane region" description="Helical" evidence="1">
    <location>
        <begin position="127"/>
        <end position="155"/>
    </location>
</feature>
<dbReference type="InterPro" id="IPR045340">
    <property type="entry name" value="DUF6533"/>
</dbReference>
<keyword evidence="1" id="KW-1133">Transmembrane helix</keyword>
<protein>
    <recommendedName>
        <fullName evidence="2">DUF6533 domain-containing protein</fullName>
    </recommendedName>
</protein>
<sequence>MALTETELAAKIKGLNDSRTADNLQLAMWTALFYYYITTYDEEVSRIWPQPFKKLGKILFLITRYSQIPQLFIWLSWFLPSRGPWSLKGCIVLFELGTALEVLSIGCAEVSFWICLYALLEGKRKYFAIIVLVWLGFFIPIQTIQWMGFATYIAIEPGPFDRAYGYSCRYANTPGAQAAKYELVTLYMALARTILFMIASVVVIFVRYSRRNSLLTVIRREGGMYYICSSLVLFFACVIRTPGFPVENPYISRTVIKVLRNLAQYIFAERLLLQMQKTVYKTIRAPTAMSTLVFDDDNVPKTEKTVDHELSGLSGGTVHS</sequence>
<keyword evidence="1" id="KW-0472">Membrane</keyword>
<accession>A0A8H5ART0</accession>
<keyword evidence="1" id="KW-0812">Transmembrane</keyword>
<feature type="transmembrane region" description="Helical" evidence="1">
    <location>
        <begin position="184"/>
        <end position="205"/>
    </location>
</feature>
<reference evidence="3 4" key="1">
    <citation type="journal article" date="2020" name="ISME J.">
        <title>Uncovering the hidden diversity of litter-decomposition mechanisms in mushroom-forming fungi.</title>
        <authorList>
            <person name="Floudas D."/>
            <person name="Bentzer J."/>
            <person name="Ahren D."/>
            <person name="Johansson T."/>
            <person name="Persson P."/>
            <person name="Tunlid A."/>
        </authorList>
    </citation>
    <scope>NUCLEOTIDE SEQUENCE [LARGE SCALE GENOMIC DNA]</scope>
    <source>
        <strain evidence="3 4">CBS 175.51</strain>
    </source>
</reference>
<evidence type="ECO:0000256" key="1">
    <source>
        <dbReference type="SAM" id="Phobius"/>
    </source>
</evidence>
<feature type="domain" description="DUF6533" evidence="2">
    <location>
        <begin position="25"/>
        <end position="66"/>
    </location>
</feature>
<gene>
    <name evidence="3" type="ORF">D9611_014711</name>
</gene>
<name>A0A8H5ART0_9AGAR</name>
<feature type="transmembrane region" description="Helical" evidence="1">
    <location>
        <begin position="99"/>
        <end position="120"/>
    </location>
</feature>
<dbReference type="OrthoDB" id="3035007at2759"/>
<feature type="transmembrane region" description="Helical" evidence="1">
    <location>
        <begin position="225"/>
        <end position="244"/>
    </location>
</feature>
<dbReference type="AlphaFoldDB" id="A0A8H5ART0"/>
<dbReference type="Proteomes" id="UP000541558">
    <property type="component" value="Unassembled WGS sequence"/>
</dbReference>
<dbReference type="EMBL" id="JAACJK010000233">
    <property type="protein sequence ID" value="KAF5309690.1"/>
    <property type="molecule type" value="Genomic_DNA"/>
</dbReference>